<dbReference type="Proteomes" id="UP000565441">
    <property type="component" value="Unassembled WGS sequence"/>
</dbReference>
<organism evidence="10 11">
    <name type="scientific">Tricholomella constricta</name>
    <dbReference type="NCBI Taxonomy" id="117010"/>
    <lineage>
        <taxon>Eukaryota</taxon>
        <taxon>Fungi</taxon>
        <taxon>Dikarya</taxon>
        <taxon>Basidiomycota</taxon>
        <taxon>Agaricomycotina</taxon>
        <taxon>Agaricomycetes</taxon>
        <taxon>Agaricomycetidae</taxon>
        <taxon>Agaricales</taxon>
        <taxon>Tricholomatineae</taxon>
        <taxon>Lyophyllaceae</taxon>
        <taxon>Tricholomella</taxon>
    </lineage>
</organism>
<dbReference type="GO" id="GO:0008374">
    <property type="term" value="F:O-acyltransferase activity"/>
    <property type="evidence" value="ECO:0007669"/>
    <property type="project" value="InterPro"/>
</dbReference>
<feature type="transmembrane region" description="Helical" evidence="8">
    <location>
        <begin position="405"/>
        <end position="426"/>
    </location>
</feature>
<evidence type="ECO:0000313" key="10">
    <source>
        <dbReference type="EMBL" id="KAF5382574.1"/>
    </source>
</evidence>
<keyword evidence="4" id="KW-0808">Transferase</keyword>
<accession>A0A8H5HFU7</accession>
<protein>
    <recommendedName>
        <fullName evidence="9">Wax synthase domain-containing protein</fullName>
    </recommendedName>
</protein>
<evidence type="ECO:0000256" key="4">
    <source>
        <dbReference type="ARBA" id="ARBA00022679"/>
    </source>
</evidence>
<keyword evidence="11" id="KW-1185">Reference proteome</keyword>
<dbReference type="AlphaFoldDB" id="A0A8H5HFU7"/>
<comment type="subcellular location">
    <subcellularLocation>
        <location evidence="1">Membrane</location>
        <topology evidence="1">Multi-pass membrane protein</topology>
    </subcellularLocation>
</comment>
<dbReference type="PANTHER" id="PTHR31595">
    <property type="entry name" value="LONG-CHAIN-ALCOHOL O-FATTY-ACYLTRANSFERASE 3-RELATED"/>
    <property type="match status" value="1"/>
</dbReference>
<evidence type="ECO:0000313" key="11">
    <source>
        <dbReference type="Proteomes" id="UP000565441"/>
    </source>
</evidence>
<name>A0A8H5HFU7_9AGAR</name>
<evidence type="ECO:0000259" key="9">
    <source>
        <dbReference type="Pfam" id="PF13813"/>
    </source>
</evidence>
<feature type="transmembrane region" description="Helical" evidence="8">
    <location>
        <begin position="59"/>
        <end position="77"/>
    </location>
</feature>
<keyword evidence="7 8" id="KW-0472">Membrane</keyword>
<dbReference type="Pfam" id="PF13813">
    <property type="entry name" value="MBOAT_2"/>
    <property type="match status" value="1"/>
</dbReference>
<dbReference type="PANTHER" id="PTHR31595:SF57">
    <property type="entry name" value="OS04G0481900 PROTEIN"/>
    <property type="match status" value="1"/>
</dbReference>
<dbReference type="OrthoDB" id="1077582at2759"/>
<comment type="caution">
    <text evidence="10">The sequence shown here is derived from an EMBL/GenBank/DDBJ whole genome shotgun (WGS) entry which is preliminary data.</text>
</comment>
<sequence>MSPSFYQELLFASRRAIRTIIPDLHDRIPVTWHTAPYPFIFYIPFIFMAYLARRPDTYLIRLLLLPITLCGIVAAAYRFVWTIPELNVYNWGQCLLAAVTIAKSVEYAFNKEGMLKVGETRPGEMKGKGKGVANGQTHPDVRRGNHYIPSGLYDAIELMHTLRGLQWKFGQGVHIPKPTRPLERDKFLQATLVSFIQNCLLVDFLESAIKLFPGVGSPMGGSMFYPDLQPFWRYTVSTLIHMLTGSAILSGFGMVYDLVTLIAVGCFDSSPSSWPPVTDHPWCADSMHALWSRHWHQLLRQTFLVLGGYPGKWLAGDLGMLFGTFIASGLFHECAMYSMGRGFDHTVSLFFTMQGPILVIERVWRKVTGRRVGGLFGRLWVYSILFLWAQPMVNAWHRRGLGGGMVIPPFLSPARLLFLPIVHNFLQLSLQK</sequence>
<dbReference type="GO" id="GO:0006629">
    <property type="term" value="P:lipid metabolic process"/>
    <property type="evidence" value="ECO:0007669"/>
    <property type="project" value="InterPro"/>
</dbReference>
<feature type="transmembrane region" description="Helical" evidence="8">
    <location>
        <begin position="35"/>
        <end position="52"/>
    </location>
</feature>
<keyword evidence="6 8" id="KW-1133">Transmembrane helix</keyword>
<evidence type="ECO:0000256" key="5">
    <source>
        <dbReference type="ARBA" id="ARBA00022692"/>
    </source>
</evidence>
<gene>
    <name evidence="10" type="ORF">D9615_002889</name>
</gene>
<comment type="similarity">
    <text evidence="3">Belongs to the wax synthase family.</text>
</comment>
<keyword evidence="5 8" id="KW-0812">Transmembrane</keyword>
<proteinExistence type="inferred from homology"/>
<feature type="transmembrane region" description="Helical" evidence="8">
    <location>
        <begin position="239"/>
        <end position="264"/>
    </location>
</feature>
<feature type="domain" description="Wax synthase" evidence="9">
    <location>
        <begin position="274"/>
        <end position="352"/>
    </location>
</feature>
<comment type="pathway">
    <text evidence="2">Secondary metabolite biosynthesis.</text>
</comment>
<reference evidence="10 11" key="1">
    <citation type="journal article" date="2020" name="ISME J.">
        <title>Uncovering the hidden diversity of litter-decomposition mechanisms in mushroom-forming fungi.</title>
        <authorList>
            <person name="Floudas D."/>
            <person name="Bentzer J."/>
            <person name="Ahren D."/>
            <person name="Johansson T."/>
            <person name="Persson P."/>
            <person name="Tunlid A."/>
        </authorList>
    </citation>
    <scope>NUCLEOTIDE SEQUENCE [LARGE SCALE GENOMIC DNA]</scope>
    <source>
        <strain evidence="10 11">CBS 661.87</strain>
    </source>
</reference>
<feature type="transmembrane region" description="Helical" evidence="8">
    <location>
        <begin position="89"/>
        <end position="109"/>
    </location>
</feature>
<dbReference type="InterPro" id="IPR032805">
    <property type="entry name" value="Wax_synthase_dom"/>
</dbReference>
<feature type="transmembrane region" description="Helical" evidence="8">
    <location>
        <begin position="313"/>
        <end position="331"/>
    </location>
</feature>
<evidence type="ECO:0000256" key="2">
    <source>
        <dbReference type="ARBA" id="ARBA00005179"/>
    </source>
</evidence>
<evidence type="ECO:0000256" key="1">
    <source>
        <dbReference type="ARBA" id="ARBA00004141"/>
    </source>
</evidence>
<evidence type="ECO:0000256" key="8">
    <source>
        <dbReference type="SAM" id="Phobius"/>
    </source>
</evidence>
<dbReference type="EMBL" id="JAACJP010000008">
    <property type="protein sequence ID" value="KAF5382574.1"/>
    <property type="molecule type" value="Genomic_DNA"/>
</dbReference>
<feature type="transmembrane region" description="Helical" evidence="8">
    <location>
        <begin position="375"/>
        <end position="393"/>
    </location>
</feature>
<dbReference type="InterPro" id="IPR044851">
    <property type="entry name" value="Wax_synthase"/>
</dbReference>
<evidence type="ECO:0000256" key="3">
    <source>
        <dbReference type="ARBA" id="ARBA00007282"/>
    </source>
</evidence>
<evidence type="ECO:0000256" key="6">
    <source>
        <dbReference type="ARBA" id="ARBA00022989"/>
    </source>
</evidence>
<evidence type="ECO:0000256" key="7">
    <source>
        <dbReference type="ARBA" id="ARBA00023136"/>
    </source>
</evidence>
<dbReference type="GO" id="GO:0016020">
    <property type="term" value="C:membrane"/>
    <property type="evidence" value="ECO:0007669"/>
    <property type="project" value="UniProtKB-SubCell"/>
</dbReference>